<organism evidence="3 4">
    <name type="scientific">Benzoatithermus flavus</name>
    <dbReference type="NCBI Taxonomy" id="3108223"/>
    <lineage>
        <taxon>Bacteria</taxon>
        <taxon>Pseudomonadati</taxon>
        <taxon>Pseudomonadota</taxon>
        <taxon>Alphaproteobacteria</taxon>
        <taxon>Geminicoccales</taxon>
        <taxon>Geminicoccaceae</taxon>
        <taxon>Benzoatithermus</taxon>
    </lineage>
</organism>
<proteinExistence type="inferred from homology"/>
<dbReference type="SUPFAM" id="SSF52402">
    <property type="entry name" value="Adenine nucleotide alpha hydrolases-like"/>
    <property type="match status" value="2"/>
</dbReference>
<evidence type="ECO:0000313" key="4">
    <source>
        <dbReference type="Proteomes" id="UP001375743"/>
    </source>
</evidence>
<dbReference type="Pfam" id="PF00582">
    <property type="entry name" value="Usp"/>
    <property type="match status" value="2"/>
</dbReference>
<dbReference type="Proteomes" id="UP001375743">
    <property type="component" value="Unassembled WGS sequence"/>
</dbReference>
<comment type="caution">
    <text evidence="3">The sequence shown here is derived from an EMBL/GenBank/DDBJ whole genome shotgun (WGS) entry which is preliminary data.</text>
</comment>
<evidence type="ECO:0000256" key="1">
    <source>
        <dbReference type="ARBA" id="ARBA00008791"/>
    </source>
</evidence>
<protein>
    <submittedName>
        <fullName evidence="3">Universal stress protein</fullName>
    </submittedName>
</protein>
<dbReference type="CDD" id="cd00293">
    <property type="entry name" value="USP-like"/>
    <property type="match status" value="1"/>
</dbReference>
<evidence type="ECO:0000259" key="2">
    <source>
        <dbReference type="Pfam" id="PF00582"/>
    </source>
</evidence>
<comment type="similarity">
    <text evidence="1">Belongs to the universal stress protein A family.</text>
</comment>
<dbReference type="Gene3D" id="3.40.50.12370">
    <property type="match status" value="1"/>
</dbReference>
<feature type="domain" description="UspA" evidence="2">
    <location>
        <begin position="1"/>
        <end position="118"/>
    </location>
</feature>
<gene>
    <name evidence="3" type="ORF">U1T56_22470</name>
</gene>
<reference evidence="3 4" key="1">
    <citation type="submission" date="2024-01" db="EMBL/GenBank/DDBJ databases">
        <title>Multi-omics insights into the function and evolution of sodium benzoate biodegradation pathways in Benzoatithermus flavus gen. nov., sp. nov. from hot spring.</title>
        <authorList>
            <person name="Hu C.-J."/>
            <person name="Li W.-J."/>
        </authorList>
    </citation>
    <scope>NUCLEOTIDE SEQUENCE [LARGE SCALE GENOMIC DNA]</scope>
    <source>
        <strain evidence="3 4">SYSU G07066</strain>
    </source>
</reference>
<dbReference type="PANTHER" id="PTHR46268">
    <property type="entry name" value="STRESS RESPONSE PROTEIN NHAX"/>
    <property type="match status" value="1"/>
</dbReference>
<evidence type="ECO:0000313" key="3">
    <source>
        <dbReference type="EMBL" id="MEK0085930.1"/>
    </source>
</evidence>
<sequence length="282" mass="29558">MLKSLLLALDGISDHRAAVVSAIMLAERHGCAVKVLLTVDAARVAEPEAVGVGGVAHHAHLEEALLGKLRGALAAIRPEVEQAFAAAGIVCELDVREGDAEQEVALEAQQHDLLVLSSALRRRRDEDAVELDYALRLDHLIETVPGPILLADSEPLRPTGAVAVAYDASPGAARALHALLELGLAQDRPLHVVSVAASEEEASRTAGIAVALAARYGVAAEAHGLVAGVAEVGEALLQAFATLEPALVVMGAYGRRSWRDWLFGATTTLLLDRVKAPVLVSH</sequence>
<dbReference type="InterPro" id="IPR006016">
    <property type="entry name" value="UspA"/>
</dbReference>
<feature type="domain" description="UspA" evidence="2">
    <location>
        <begin position="162"/>
        <end position="281"/>
    </location>
</feature>
<dbReference type="RefSeq" id="WP_418161776.1">
    <property type="nucleotide sequence ID" value="NZ_JBBLZC010000038.1"/>
</dbReference>
<dbReference type="PANTHER" id="PTHR46268:SF15">
    <property type="entry name" value="UNIVERSAL STRESS PROTEIN HP_0031"/>
    <property type="match status" value="1"/>
</dbReference>
<keyword evidence="4" id="KW-1185">Reference proteome</keyword>
<dbReference type="EMBL" id="JBBLZC010000038">
    <property type="protein sequence ID" value="MEK0085930.1"/>
    <property type="molecule type" value="Genomic_DNA"/>
</dbReference>
<accession>A0ABU8XXK2</accession>
<name>A0ABU8XXK2_9PROT</name>